<dbReference type="HOGENOM" id="CLU_2776892_0_0_1"/>
<sequence>MILCTIFTRSRFVVMVCNNGCFTIDTDCIYLRHRHCRWLCHKYAHPLCNHRRLCLRVLDDQGVLTLHCK</sequence>
<gene>
    <name evidence="1" type="ORF">PISMIDRAFT_342920</name>
</gene>
<dbReference type="AlphaFoldDB" id="A0A0C9YXI9"/>
<dbReference type="Proteomes" id="UP000054018">
    <property type="component" value="Unassembled WGS sequence"/>
</dbReference>
<reference evidence="1 2" key="1">
    <citation type="submission" date="2014-04" db="EMBL/GenBank/DDBJ databases">
        <authorList>
            <consortium name="DOE Joint Genome Institute"/>
            <person name="Kuo A."/>
            <person name="Kohler A."/>
            <person name="Costa M.D."/>
            <person name="Nagy L.G."/>
            <person name="Floudas D."/>
            <person name="Copeland A."/>
            <person name="Barry K.W."/>
            <person name="Cichocki N."/>
            <person name="Veneault-Fourrey C."/>
            <person name="LaButti K."/>
            <person name="Lindquist E.A."/>
            <person name="Lipzen A."/>
            <person name="Lundell T."/>
            <person name="Morin E."/>
            <person name="Murat C."/>
            <person name="Sun H."/>
            <person name="Tunlid A."/>
            <person name="Henrissat B."/>
            <person name="Grigoriev I.V."/>
            <person name="Hibbett D.S."/>
            <person name="Martin F."/>
            <person name="Nordberg H.P."/>
            <person name="Cantor M.N."/>
            <person name="Hua S.X."/>
        </authorList>
    </citation>
    <scope>NUCLEOTIDE SEQUENCE [LARGE SCALE GENOMIC DNA]</scope>
    <source>
        <strain evidence="1 2">441</strain>
    </source>
</reference>
<protein>
    <submittedName>
        <fullName evidence="1">Uncharacterized protein</fullName>
    </submittedName>
</protein>
<proteinExistence type="predicted"/>
<evidence type="ECO:0000313" key="2">
    <source>
        <dbReference type="Proteomes" id="UP000054018"/>
    </source>
</evidence>
<dbReference type="EMBL" id="KN833917">
    <property type="protein sequence ID" value="KIK14902.1"/>
    <property type="molecule type" value="Genomic_DNA"/>
</dbReference>
<evidence type="ECO:0000313" key="1">
    <source>
        <dbReference type="EMBL" id="KIK14902.1"/>
    </source>
</evidence>
<name>A0A0C9YXI9_9AGAM</name>
<reference evidence="2" key="2">
    <citation type="submission" date="2015-01" db="EMBL/GenBank/DDBJ databases">
        <title>Evolutionary Origins and Diversification of the Mycorrhizal Mutualists.</title>
        <authorList>
            <consortium name="DOE Joint Genome Institute"/>
            <consortium name="Mycorrhizal Genomics Consortium"/>
            <person name="Kohler A."/>
            <person name="Kuo A."/>
            <person name="Nagy L.G."/>
            <person name="Floudas D."/>
            <person name="Copeland A."/>
            <person name="Barry K.W."/>
            <person name="Cichocki N."/>
            <person name="Veneault-Fourrey C."/>
            <person name="LaButti K."/>
            <person name="Lindquist E.A."/>
            <person name="Lipzen A."/>
            <person name="Lundell T."/>
            <person name="Morin E."/>
            <person name="Murat C."/>
            <person name="Riley R."/>
            <person name="Ohm R."/>
            <person name="Sun H."/>
            <person name="Tunlid A."/>
            <person name="Henrissat B."/>
            <person name="Grigoriev I.V."/>
            <person name="Hibbett D.S."/>
            <person name="Martin F."/>
        </authorList>
    </citation>
    <scope>NUCLEOTIDE SEQUENCE [LARGE SCALE GENOMIC DNA]</scope>
    <source>
        <strain evidence="2">441</strain>
    </source>
</reference>
<accession>A0A0C9YXI9</accession>
<organism evidence="1 2">
    <name type="scientific">Pisolithus microcarpus 441</name>
    <dbReference type="NCBI Taxonomy" id="765257"/>
    <lineage>
        <taxon>Eukaryota</taxon>
        <taxon>Fungi</taxon>
        <taxon>Dikarya</taxon>
        <taxon>Basidiomycota</taxon>
        <taxon>Agaricomycotina</taxon>
        <taxon>Agaricomycetes</taxon>
        <taxon>Agaricomycetidae</taxon>
        <taxon>Boletales</taxon>
        <taxon>Sclerodermatineae</taxon>
        <taxon>Pisolithaceae</taxon>
        <taxon>Pisolithus</taxon>
    </lineage>
</organism>
<keyword evidence="2" id="KW-1185">Reference proteome</keyword>